<dbReference type="GO" id="GO:0034088">
    <property type="term" value="P:maintenance of mitotic sister chromatid cohesion"/>
    <property type="evidence" value="ECO:0007669"/>
    <property type="project" value="TreeGrafter"/>
</dbReference>
<proteinExistence type="inferred from homology"/>
<dbReference type="EMBL" id="KZ084112">
    <property type="protein sequence ID" value="OSD01330.1"/>
    <property type="molecule type" value="Genomic_DNA"/>
</dbReference>
<dbReference type="InterPro" id="IPR019128">
    <property type="entry name" value="Dcc1"/>
</dbReference>
<protein>
    <recommendedName>
        <fullName evidence="5">Sister chromatid cohesion protein Dcc1</fullName>
    </recommendedName>
</protein>
<sequence>MSQAAEFDLRFSSASQAETGSFKLLELPPELCKLIEASVDGTNCPSFTIKGAPDEDAVLCTTDKTYTVRSVVLSNSVCVVTRDPADDVAEGDEEMKDVAIRDQLSEIIELIPSVPRLHKLSALLRGREYDEGHEDDEEMSEDENGVPIKRRRFTYEDARAMIQASDGELDRGLRDRRVLILKGELRPIAPSHLTAILELILTSLVSDSLSYSSAPVSTLLSALEGEHDIRRDVARQVMAWFGSISKQDGAEIWEMDADAVVREVGLGILRAHRDDPVIEKEFLAQWRKAVGDTFEERVSLTLLSGNYLTSSDTLSDPPIPLFTYFPSAALPVEPGARFAELFLTRPRWKADEIVPFLSDIAVDSKERDKLLLKHARAITDSEGIWYTARAKYNA</sequence>
<dbReference type="GO" id="GO:0006260">
    <property type="term" value="P:DNA replication"/>
    <property type="evidence" value="ECO:0007669"/>
    <property type="project" value="UniProtKB-KW"/>
</dbReference>
<dbReference type="GO" id="GO:0031390">
    <property type="term" value="C:Ctf18 RFC-like complex"/>
    <property type="evidence" value="ECO:0007669"/>
    <property type="project" value="InterPro"/>
</dbReference>
<dbReference type="Proteomes" id="UP000193067">
    <property type="component" value="Unassembled WGS sequence"/>
</dbReference>
<evidence type="ECO:0000256" key="2">
    <source>
        <dbReference type="ARBA" id="ARBA00022705"/>
    </source>
</evidence>
<keyword evidence="4" id="KW-1185">Reference proteome</keyword>
<accession>A0A1Y2IJI9</accession>
<dbReference type="OrthoDB" id="276989at2759"/>
<organism evidence="3 4">
    <name type="scientific">Trametes coccinea (strain BRFM310)</name>
    <name type="common">Pycnoporus coccineus</name>
    <dbReference type="NCBI Taxonomy" id="1353009"/>
    <lineage>
        <taxon>Eukaryota</taxon>
        <taxon>Fungi</taxon>
        <taxon>Dikarya</taxon>
        <taxon>Basidiomycota</taxon>
        <taxon>Agaricomycotina</taxon>
        <taxon>Agaricomycetes</taxon>
        <taxon>Polyporales</taxon>
        <taxon>Polyporaceae</taxon>
        <taxon>Trametes</taxon>
    </lineage>
</organism>
<name>A0A1Y2IJI9_TRAC3</name>
<dbReference type="PANTHER" id="PTHR13395">
    <property type="entry name" value="SISTER CHROMATID COHESION PROTEIN DCC1-RELATED"/>
    <property type="match status" value="1"/>
</dbReference>
<evidence type="ECO:0000313" key="3">
    <source>
        <dbReference type="EMBL" id="OSD01330.1"/>
    </source>
</evidence>
<keyword evidence="2" id="KW-0235">DNA replication</keyword>
<gene>
    <name evidence="3" type="ORF">PYCCODRAFT_539826</name>
</gene>
<dbReference type="Pfam" id="PF09724">
    <property type="entry name" value="Dcc1"/>
    <property type="match status" value="1"/>
</dbReference>
<dbReference type="AlphaFoldDB" id="A0A1Y2IJI9"/>
<dbReference type="GO" id="GO:0000785">
    <property type="term" value="C:chromatin"/>
    <property type="evidence" value="ECO:0007669"/>
    <property type="project" value="TreeGrafter"/>
</dbReference>
<evidence type="ECO:0000313" key="4">
    <source>
        <dbReference type="Proteomes" id="UP000193067"/>
    </source>
</evidence>
<evidence type="ECO:0008006" key="5">
    <source>
        <dbReference type="Google" id="ProtNLM"/>
    </source>
</evidence>
<dbReference type="PANTHER" id="PTHR13395:SF6">
    <property type="entry name" value="SISTER CHROMATID COHESION PROTEIN DCC1"/>
    <property type="match status" value="1"/>
</dbReference>
<reference evidence="3 4" key="1">
    <citation type="journal article" date="2015" name="Biotechnol. Biofuels">
        <title>Enhanced degradation of softwood versus hardwood by the white-rot fungus Pycnoporus coccineus.</title>
        <authorList>
            <person name="Couturier M."/>
            <person name="Navarro D."/>
            <person name="Chevret D."/>
            <person name="Henrissat B."/>
            <person name="Piumi F."/>
            <person name="Ruiz-Duenas F.J."/>
            <person name="Martinez A.T."/>
            <person name="Grigoriev I.V."/>
            <person name="Riley R."/>
            <person name="Lipzen A."/>
            <person name="Berrin J.G."/>
            <person name="Master E.R."/>
            <person name="Rosso M.N."/>
        </authorList>
    </citation>
    <scope>NUCLEOTIDE SEQUENCE [LARGE SCALE GENOMIC DNA]</scope>
    <source>
        <strain evidence="3 4">BRFM310</strain>
    </source>
</reference>
<evidence type="ECO:0000256" key="1">
    <source>
        <dbReference type="ARBA" id="ARBA00007017"/>
    </source>
</evidence>
<dbReference type="GO" id="GO:0000775">
    <property type="term" value="C:chromosome, centromeric region"/>
    <property type="evidence" value="ECO:0007669"/>
    <property type="project" value="TreeGrafter"/>
</dbReference>
<dbReference type="STRING" id="1353009.A0A1Y2IJI9"/>
<comment type="similarity">
    <text evidence="1">Belongs to the DCC1 family.</text>
</comment>